<feature type="signal peptide" evidence="2">
    <location>
        <begin position="1"/>
        <end position="22"/>
    </location>
</feature>
<proteinExistence type="predicted"/>
<dbReference type="Proteomes" id="UP000471648">
    <property type="component" value="Unassembled WGS sequence"/>
</dbReference>
<name>A0A6N9VP60_STRMI</name>
<evidence type="ECO:0000313" key="4">
    <source>
        <dbReference type="EMBL" id="NEB73255.1"/>
    </source>
</evidence>
<organism evidence="4 5">
    <name type="scientific">Streptomyces microflavus</name>
    <name type="common">Streptomyces lipmanii</name>
    <dbReference type="NCBI Taxonomy" id="1919"/>
    <lineage>
        <taxon>Bacteria</taxon>
        <taxon>Bacillati</taxon>
        <taxon>Actinomycetota</taxon>
        <taxon>Actinomycetes</taxon>
        <taxon>Kitasatosporales</taxon>
        <taxon>Streptomycetaceae</taxon>
        <taxon>Streptomyces</taxon>
    </lineage>
</organism>
<dbReference type="Pfam" id="PF03724">
    <property type="entry name" value="META"/>
    <property type="match status" value="2"/>
</dbReference>
<feature type="domain" description="DUF306" evidence="3">
    <location>
        <begin position="157"/>
        <end position="267"/>
    </location>
</feature>
<dbReference type="RefSeq" id="WP_094212637.1">
    <property type="nucleotide sequence ID" value="NZ_CP109320.1"/>
</dbReference>
<dbReference type="InterPro" id="IPR038670">
    <property type="entry name" value="HslJ-like_sf"/>
</dbReference>
<evidence type="ECO:0000256" key="1">
    <source>
        <dbReference type="SAM" id="MobiDB-lite"/>
    </source>
</evidence>
<comment type="caution">
    <text evidence="4">The sequence shown here is derived from an EMBL/GenBank/DDBJ whole genome shotgun (WGS) entry which is preliminary data.</text>
</comment>
<evidence type="ECO:0000259" key="3">
    <source>
        <dbReference type="Pfam" id="PF03724"/>
    </source>
</evidence>
<dbReference type="PROSITE" id="PS51257">
    <property type="entry name" value="PROKAR_LIPOPROTEIN"/>
    <property type="match status" value="1"/>
</dbReference>
<dbReference type="AlphaFoldDB" id="A0A6N9VP60"/>
<keyword evidence="2" id="KW-0732">Signal</keyword>
<dbReference type="Gene3D" id="2.40.128.270">
    <property type="match status" value="2"/>
</dbReference>
<evidence type="ECO:0000256" key="2">
    <source>
        <dbReference type="SAM" id="SignalP"/>
    </source>
</evidence>
<dbReference type="InterPro" id="IPR053147">
    <property type="entry name" value="Hsp_HslJ-like"/>
</dbReference>
<feature type="domain" description="DUF306" evidence="3">
    <location>
        <begin position="46"/>
        <end position="149"/>
    </location>
</feature>
<dbReference type="InterPro" id="IPR005184">
    <property type="entry name" value="DUF306_Meta_HslJ"/>
</dbReference>
<sequence length="284" mass="28702">MHTQRMAVSVSVLALLTLAACGTESGSGSGSGSGDGSDTVQSDVPVTGVAWSVDSLTVGGKKTEAPAGSRLEIDPKGRAKAGFGCNHISADARVEGDRITFGKPVSTQMACDETTEKAEKAALAAMDGEVTAKLSGEKLTLTTEGGDTIALSEEKPAGLVGTRWAVNTLLSGETATSVPADLPKERVPHLTFGEDGTVHGNSGCNSFHGKAAVEGSTIDFGPPAGTRKMCPEAEMEVERAVLAALDGPATYTIKGSTLTVTSKDGKGIGATAAPAKSEGTQEHG</sequence>
<reference evidence="4 5" key="1">
    <citation type="submission" date="2020-01" db="EMBL/GenBank/DDBJ databases">
        <title>Insect and environment-associated Actinomycetes.</title>
        <authorList>
            <person name="Currrie C."/>
            <person name="Chevrette M."/>
            <person name="Carlson C."/>
            <person name="Stubbendieck R."/>
            <person name="Wendt-Pienkowski E."/>
        </authorList>
    </citation>
    <scope>NUCLEOTIDE SEQUENCE [LARGE SCALE GENOMIC DNA]</scope>
    <source>
        <strain evidence="4 5">SID14438</strain>
    </source>
</reference>
<feature type="region of interest" description="Disordered" evidence="1">
    <location>
        <begin position="263"/>
        <end position="284"/>
    </location>
</feature>
<dbReference type="PANTHER" id="PTHR35535:SF2">
    <property type="entry name" value="DUF306 DOMAIN-CONTAINING PROTEIN"/>
    <property type="match status" value="1"/>
</dbReference>
<evidence type="ECO:0000313" key="5">
    <source>
        <dbReference type="Proteomes" id="UP000471648"/>
    </source>
</evidence>
<gene>
    <name evidence="4" type="ORF">G3I39_40240</name>
</gene>
<dbReference type="PANTHER" id="PTHR35535">
    <property type="entry name" value="HEAT SHOCK PROTEIN HSLJ"/>
    <property type="match status" value="1"/>
</dbReference>
<protein>
    <submittedName>
        <fullName evidence="4">META domain-containing protein</fullName>
    </submittedName>
</protein>
<feature type="chain" id="PRO_5038561875" evidence="2">
    <location>
        <begin position="23"/>
        <end position="284"/>
    </location>
</feature>
<accession>A0A6N9VP60</accession>
<dbReference type="EMBL" id="JAAGME010001687">
    <property type="protein sequence ID" value="NEB73255.1"/>
    <property type="molecule type" value="Genomic_DNA"/>
</dbReference>